<evidence type="ECO:0000313" key="4">
    <source>
        <dbReference type="Proteomes" id="UP000777784"/>
    </source>
</evidence>
<dbReference type="InterPro" id="IPR012338">
    <property type="entry name" value="Beta-lactam/transpept-like"/>
</dbReference>
<organism evidence="3 4">
    <name type="scientific">Eiseniibacteriota bacterium</name>
    <dbReference type="NCBI Taxonomy" id="2212470"/>
    <lineage>
        <taxon>Bacteria</taxon>
        <taxon>Candidatus Eiseniibacteriota</taxon>
    </lineage>
</organism>
<reference evidence="3" key="1">
    <citation type="submission" date="2021-05" db="EMBL/GenBank/DDBJ databases">
        <title>Energy efficiency and biological interactions define the core microbiome of deep oligotrophic groundwater.</title>
        <authorList>
            <person name="Mehrshad M."/>
            <person name="Lopez-Fernandez M."/>
            <person name="Bell E."/>
            <person name="Bernier-Latmani R."/>
            <person name="Bertilsson S."/>
            <person name="Dopson M."/>
        </authorList>
    </citation>
    <scope>NUCLEOTIDE SEQUENCE</scope>
    <source>
        <strain evidence="3">Modern_marine.mb.64</strain>
    </source>
</reference>
<dbReference type="InterPro" id="IPR001466">
    <property type="entry name" value="Beta-lactam-related"/>
</dbReference>
<dbReference type="Pfam" id="PF11954">
    <property type="entry name" value="DUF3471"/>
    <property type="match status" value="1"/>
</dbReference>
<protein>
    <submittedName>
        <fullName evidence="3">Serine hydrolase</fullName>
    </submittedName>
</protein>
<evidence type="ECO:0000259" key="1">
    <source>
        <dbReference type="Pfam" id="PF00144"/>
    </source>
</evidence>
<comment type="caution">
    <text evidence="3">The sequence shown here is derived from an EMBL/GenBank/DDBJ whole genome shotgun (WGS) entry which is preliminary data.</text>
</comment>
<feature type="domain" description="Peptidase S12 Pab87-related C-terminal" evidence="2">
    <location>
        <begin position="524"/>
        <end position="616"/>
    </location>
</feature>
<dbReference type="PANTHER" id="PTHR46825:SF15">
    <property type="entry name" value="BETA-LACTAMASE-RELATED DOMAIN-CONTAINING PROTEIN"/>
    <property type="match status" value="1"/>
</dbReference>
<gene>
    <name evidence="3" type="ORF">KJ970_13485</name>
</gene>
<dbReference type="GO" id="GO:0016787">
    <property type="term" value="F:hydrolase activity"/>
    <property type="evidence" value="ECO:0007669"/>
    <property type="project" value="UniProtKB-KW"/>
</dbReference>
<proteinExistence type="predicted"/>
<dbReference type="Proteomes" id="UP000777784">
    <property type="component" value="Unassembled WGS sequence"/>
</dbReference>
<dbReference type="PANTHER" id="PTHR46825">
    <property type="entry name" value="D-ALANYL-D-ALANINE-CARBOXYPEPTIDASE/ENDOPEPTIDASE AMPH"/>
    <property type="match status" value="1"/>
</dbReference>
<keyword evidence="3" id="KW-0378">Hydrolase</keyword>
<dbReference type="Pfam" id="PF00144">
    <property type="entry name" value="Beta-lactamase"/>
    <property type="match status" value="1"/>
</dbReference>
<feature type="domain" description="Beta-lactamase-related" evidence="1">
    <location>
        <begin position="149"/>
        <end position="476"/>
    </location>
</feature>
<dbReference type="EMBL" id="JAHJDP010000077">
    <property type="protein sequence ID" value="MBU2691927.1"/>
    <property type="molecule type" value="Genomic_DNA"/>
</dbReference>
<dbReference type="InterPro" id="IPR021860">
    <property type="entry name" value="Peptidase_S12_Pab87-rel_C"/>
</dbReference>
<dbReference type="Gene3D" id="2.40.128.600">
    <property type="match status" value="1"/>
</dbReference>
<evidence type="ECO:0000259" key="2">
    <source>
        <dbReference type="Pfam" id="PF11954"/>
    </source>
</evidence>
<name>A0A948W482_UNCEI</name>
<dbReference type="InterPro" id="IPR050491">
    <property type="entry name" value="AmpC-like"/>
</dbReference>
<evidence type="ECO:0000313" key="3">
    <source>
        <dbReference type="EMBL" id="MBU2691927.1"/>
    </source>
</evidence>
<sequence length="716" mass="79159">MTIPPCPLWRRRLGAAALRTALVFLGLSTLWTHAIAAELTGHWVGSIELPGMKLEIDIDFAGSPGAWTGDITIPAQGARDLPLTAITLDGEAVSFAIADIPGEPTFKGMLNIDESTIAGDFTQEGQTFPFKLASRQGRGAAALASLEGFDAVVEKGLSDLKVPGIAVAILVGGEPILMKGYGLRDVEGNLPVTTETLFAIGSSTKAFTAFVLGTLVDEGKLEWDKPVYDYIPDFRLKDMEIGSRVTPRDLVTHRCGLPRHDLVWYNNTELSRKELVGRLAALEANKDLRQSWQYNNLAYLTAGYLAEVLTGQSWEDCVRERILQPLEMNTTNFSVEASQKSADYALGYREDEGQILRMPFRPITNMGPAGSINSSIDEMSHWVSLQLSQGMYKDAPLIQQATLADLQTPQMVIAAPPDPRHPELPQTSYAMGWFVQPYRGHYRLQHGGNIDGFTAHVSFLPQDGIGCVFLANKNDATLPVLLERVALDRIFNLEGRDWIGEFLTLKTQEEQAGKEAEEKAELIRVKGTKPSHPLSDYAGEYENPGYGVIQVDLRDKNLAVVINHIANPLEHWHYDVFNCVKDASDPVFEETKIQFTMNFKGNVDGLRIALEPLVEEIIFHRRPDARLSDPAFLAHLAGSYTLVDETIRFELKGNGLILVVPGQPPYELIPDRGTEFNLKGISGYSVTFILDKDDRVEEVRFNQPNGVFSAKPAAKR</sequence>
<dbReference type="Gene3D" id="3.40.710.10">
    <property type="entry name" value="DD-peptidase/beta-lactamase superfamily"/>
    <property type="match status" value="1"/>
</dbReference>
<dbReference type="SUPFAM" id="SSF56601">
    <property type="entry name" value="beta-lactamase/transpeptidase-like"/>
    <property type="match status" value="1"/>
</dbReference>
<dbReference type="AlphaFoldDB" id="A0A948W482"/>
<accession>A0A948W482</accession>